<reference evidence="14 15" key="1">
    <citation type="journal article" date="2018" name="Microbiome">
        <title>Fine metagenomic profile of the Mediterranean stratified and mixed water columns revealed by assembly and recruitment.</title>
        <authorList>
            <person name="Haro-Moreno J.M."/>
            <person name="Lopez-Perez M."/>
            <person name="De La Torre J.R."/>
            <person name="Picazo A."/>
            <person name="Camacho A."/>
            <person name="Rodriguez-Valera F."/>
        </authorList>
    </citation>
    <scope>NUCLEOTIDE SEQUENCE [LARGE SCALE GENOMIC DNA]</scope>
    <source>
        <strain evidence="14">MED-G57</strain>
    </source>
</reference>
<dbReference type="PANTHER" id="PTHR11601:SF34">
    <property type="entry name" value="CYSTEINE DESULFURASE"/>
    <property type="match status" value="1"/>
</dbReference>
<evidence type="ECO:0000256" key="2">
    <source>
        <dbReference type="ARBA" id="ARBA00003120"/>
    </source>
</evidence>
<organism evidence="14 15">
    <name type="scientific">PS1 clade bacterium</name>
    <dbReference type="NCBI Taxonomy" id="2175152"/>
    <lineage>
        <taxon>Bacteria</taxon>
        <taxon>Pseudomonadati</taxon>
        <taxon>Pseudomonadota</taxon>
        <taxon>Alphaproteobacteria</taxon>
        <taxon>PS1 clade</taxon>
    </lineage>
</organism>
<dbReference type="SUPFAM" id="SSF53383">
    <property type="entry name" value="PLP-dependent transferases"/>
    <property type="match status" value="1"/>
</dbReference>
<dbReference type="InterPro" id="IPR015422">
    <property type="entry name" value="PyrdxlP-dep_Trfase_small"/>
</dbReference>
<evidence type="ECO:0000256" key="12">
    <source>
        <dbReference type="RuleBase" id="RU004504"/>
    </source>
</evidence>
<dbReference type="Gene3D" id="3.40.640.10">
    <property type="entry name" value="Type I PLP-dependent aspartate aminotransferase-like (Major domain)"/>
    <property type="match status" value="1"/>
</dbReference>
<evidence type="ECO:0000256" key="3">
    <source>
        <dbReference type="ARBA" id="ARBA00006490"/>
    </source>
</evidence>
<evidence type="ECO:0000259" key="13">
    <source>
        <dbReference type="Pfam" id="PF00266"/>
    </source>
</evidence>
<name>A0A368DPD9_9PROT</name>
<dbReference type="EC" id="2.8.1.7" evidence="4"/>
<dbReference type="Proteomes" id="UP000253570">
    <property type="component" value="Unassembled WGS sequence"/>
</dbReference>
<protein>
    <recommendedName>
        <fullName evidence="5">Cysteine desulfurase</fullName>
        <ecNumber evidence="4">2.8.1.7</ecNumber>
    </recommendedName>
</protein>
<comment type="catalytic activity">
    <reaction evidence="11">
        <text>(sulfur carrier)-H + L-cysteine = (sulfur carrier)-SH + L-alanine</text>
        <dbReference type="Rhea" id="RHEA:43892"/>
        <dbReference type="Rhea" id="RHEA-COMP:14737"/>
        <dbReference type="Rhea" id="RHEA-COMP:14739"/>
        <dbReference type="ChEBI" id="CHEBI:29917"/>
        <dbReference type="ChEBI" id="CHEBI:35235"/>
        <dbReference type="ChEBI" id="CHEBI:57972"/>
        <dbReference type="ChEBI" id="CHEBI:64428"/>
        <dbReference type="EC" id="2.8.1.7"/>
    </reaction>
</comment>
<dbReference type="GO" id="GO:0046872">
    <property type="term" value="F:metal ion binding"/>
    <property type="evidence" value="ECO:0007669"/>
    <property type="project" value="UniProtKB-KW"/>
</dbReference>
<keyword evidence="10" id="KW-0411">Iron-sulfur</keyword>
<evidence type="ECO:0000313" key="15">
    <source>
        <dbReference type="Proteomes" id="UP000253570"/>
    </source>
</evidence>
<dbReference type="PROSITE" id="PS00595">
    <property type="entry name" value="AA_TRANSFER_CLASS_5"/>
    <property type="match status" value="1"/>
</dbReference>
<evidence type="ECO:0000256" key="6">
    <source>
        <dbReference type="ARBA" id="ARBA00022679"/>
    </source>
</evidence>
<keyword evidence="8" id="KW-0663">Pyridoxal phosphate</keyword>
<evidence type="ECO:0000256" key="9">
    <source>
        <dbReference type="ARBA" id="ARBA00023004"/>
    </source>
</evidence>
<dbReference type="Pfam" id="PF00266">
    <property type="entry name" value="Aminotran_5"/>
    <property type="match status" value="1"/>
</dbReference>
<feature type="domain" description="Aminotransferase class V" evidence="13">
    <location>
        <begin position="3"/>
        <end position="361"/>
    </location>
</feature>
<keyword evidence="7" id="KW-0479">Metal-binding</keyword>
<dbReference type="EMBL" id="QOQD01000005">
    <property type="protein sequence ID" value="RCL73700.1"/>
    <property type="molecule type" value="Genomic_DNA"/>
</dbReference>
<evidence type="ECO:0000256" key="5">
    <source>
        <dbReference type="ARBA" id="ARBA00013558"/>
    </source>
</evidence>
<keyword evidence="9" id="KW-0408">Iron</keyword>
<evidence type="ECO:0000256" key="1">
    <source>
        <dbReference type="ARBA" id="ARBA00001933"/>
    </source>
</evidence>
<dbReference type="InterPro" id="IPR015421">
    <property type="entry name" value="PyrdxlP-dep_Trfase_major"/>
</dbReference>
<evidence type="ECO:0000313" key="14">
    <source>
        <dbReference type="EMBL" id="RCL73700.1"/>
    </source>
</evidence>
<evidence type="ECO:0000256" key="8">
    <source>
        <dbReference type="ARBA" id="ARBA00022898"/>
    </source>
</evidence>
<evidence type="ECO:0000256" key="7">
    <source>
        <dbReference type="ARBA" id="ARBA00022723"/>
    </source>
</evidence>
<accession>A0A368DPD9</accession>
<dbReference type="GO" id="GO:0031071">
    <property type="term" value="F:cysteine desulfurase activity"/>
    <property type="evidence" value="ECO:0007669"/>
    <property type="project" value="UniProtKB-EC"/>
</dbReference>
<evidence type="ECO:0000256" key="4">
    <source>
        <dbReference type="ARBA" id="ARBA00012239"/>
    </source>
</evidence>
<dbReference type="GO" id="GO:0051536">
    <property type="term" value="F:iron-sulfur cluster binding"/>
    <property type="evidence" value="ECO:0007669"/>
    <property type="project" value="UniProtKB-KW"/>
</dbReference>
<dbReference type="InterPro" id="IPR015424">
    <property type="entry name" value="PyrdxlP-dep_Trfase"/>
</dbReference>
<evidence type="ECO:0000256" key="11">
    <source>
        <dbReference type="ARBA" id="ARBA00050776"/>
    </source>
</evidence>
<comment type="cofactor">
    <cofactor evidence="1 12">
        <name>pyridoxal 5'-phosphate</name>
        <dbReference type="ChEBI" id="CHEBI:597326"/>
    </cofactor>
</comment>
<dbReference type="Gene3D" id="3.90.1150.10">
    <property type="entry name" value="Aspartate Aminotransferase, domain 1"/>
    <property type="match status" value="1"/>
</dbReference>
<dbReference type="InterPro" id="IPR020578">
    <property type="entry name" value="Aminotrans_V_PyrdxlP_BS"/>
</dbReference>
<dbReference type="InterPro" id="IPR016454">
    <property type="entry name" value="Cysteine_dSase"/>
</dbReference>
<comment type="caution">
    <text evidence="14">The sequence shown here is derived from an EMBL/GenBank/DDBJ whole genome shotgun (WGS) entry which is preliminary data.</text>
</comment>
<evidence type="ECO:0000256" key="10">
    <source>
        <dbReference type="ARBA" id="ARBA00023014"/>
    </source>
</evidence>
<dbReference type="Gene3D" id="1.10.260.50">
    <property type="match status" value="1"/>
</dbReference>
<proteinExistence type="inferred from homology"/>
<gene>
    <name evidence="14" type="ORF">DBW71_02685</name>
</gene>
<dbReference type="InterPro" id="IPR000192">
    <property type="entry name" value="Aminotrans_V_dom"/>
</dbReference>
<keyword evidence="6" id="KW-0808">Transferase</keyword>
<sequence length="377" mass="41862">MRIYFDHAATTPIRFEVQEFLSNHENLKFYNPSSVHVEGQKARSSINNARDLIASLLKSDPDNILFTSSGTESCNYAINMAIEIHAIKNIIYLPTEHSAVIDPIINKKINKYQCKITSEGLIDLEDFQKCLKKTKENTLVCVMLLNNETGIIQPIEQVSKLCNEHGAYLFSDMIQAIGKIDVSTFIKMVDFASFASHKVGGIHGVGMVYFKDKIKIYRDIFGGAQEFGRRGGTENVIGILAFAIALEASYAKLADENKKYNLLYNKLISGLNEISNKIIIPSQNSLKHSSISTVIFPGIKAENLIIGLDLEGIAVSAGAACSSGKIGGSHVLKAMNYNKEHAMSSIRLSFGWDNNEEQVQFFLDSINNLLQGMKFKY</sequence>
<dbReference type="AlphaFoldDB" id="A0A368DPD9"/>
<dbReference type="PANTHER" id="PTHR11601">
    <property type="entry name" value="CYSTEINE DESULFURYLASE FAMILY MEMBER"/>
    <property type="match status" value="1"/>
</dbReference>
<comment type="similarity">
    <text evidence="3">Belongs to the class-V pyridoxal-phosphate-dependent aminotransferase family. NifS/IscS subfamily.</text>
</comment>
<comment type="function">
    <text evidence="2">Catalyzes the removal of elemental sulfur atoms from cysteine to produce alanine. Seems to participate in the biosynthesis of the nitrogenase metalloclusters by providing the inorganic sulfur required for the Fe-S core formation.</text>
</comment>
<dbReference type="PIRSF" id="PIRSF005572">
    <property type="entry name" value="NifS"/>
    <property type="match status" value="1"/>
</dbReference>